<evidence type="ECO:0000256" key="4">
    <source>
        <dbReference type="ARBA" id="ARBA00022475"/>
    </source>
</evidence>
<dbReference type="AlphaFoldDB" id="T1D1U3"/>
<evidence type="ECO:0000256" key="5">
    <source>
        <dbReference type="ARBA" id="ARBA00022500"/>
    </source>
</evidence>
<dbReference type="InterPro" id="IPR005503">
    <property type="entry name" value="FliL"/>
</dbReference>
<dbReference type="GO" id="GO:0005886">
    <property type="term" value="C:plasma membrane"/>
    <property type="evidence" value="ECO:0007669"/>
    <property type="project" value="UniProtKB-SubCell"/>
</dbReference>
<accession>T1D1U3</accession>
<keyword evidence="9 10" id="KW-0472">Membrane</keyword>
<keyword evidence="11" id="KW-0969">Cilium</keyword>
<evidence type="ECO:0000256" key="6">
    <source>
        <dbReference type="ARBA" id="ARBA00022692"/>
    </source>
</evidence>
<dbReference type="STRING" id="1325130.HFN_0332"/>
<keyword evidence="12" id="KW-1185">Reference proteome</keyword>
<evidence type="ECO:0000256" key="2">
    <source>
        <dbReference type="ARBA" id="ARBA00004162"/>
    </source>
</evidence>
<dbReference type="GO" id="GO:0071978">
    <property type="term" value="P:bacterial-type flagellum-dependent swarming motility"/>
    <property type="evidence" value="ECO:0007669"/>
    <property type="project" value="TreeGrafter"/>
</dbReference>
<evidence type="ECO:0000256" key="7">
    <source>
        <dbReference type="ARBA" id="ARBA00022779"/>
    </source>
</evidence>
<name>T1D1U3_9HELI</name>
<dbReference type="GO" id="GO:0006935">
    <property type="term" value="P:chemotaxis"/>
    <property type="evidence" value="ECO:0007669"/>
    <property type="project" value="UniProtKB-KW"/>
</dbReference>
<feature type="transmembrane region" description="Helical" evidence="10">
    <location>
        <begin position="20"/>
        <end position="41"/>
    </location>
</feature>
<evidence type="ECO:0000256" key="3">
    <source>
        <dbReference type="ARBA" id="ARBA00008281"/>
    </source>
</evidence>
<dbReference type="GO" id="GO:0009425">
    <property type="term" value="C:bacterial-type flagellum basal body"/>
    <property type="evidence" value="ECO:0007669"/>
    <property type="project" value="InterPro"/>
</dbReference>
<comment type="function">
    <text evidence="1 10">Controls the rotational direction of flagella during chemotaxis.</text>
</comment>
<evidence type="ECO:0000256" key="8">
    <source>
        <dbReference type="ARBA" id="ARBA00022989"/>
    </source>
</evidence>
<evidence type="ECO:0000256" key="9">
    <source>
        <dbReference type="ARBA" id="ARBA00023136"/>
    </source>
</evidence>
<protein>
    <recommendedName>
        <fullName evidence="10">Flagellar protein FliL</fullName>
    </recommendedName>
</protein>
<keyword evidence="8 10" id="KW-1133">Transmembrane helix</keyword>
<gene>
    <name evidence="11" type="ORF">HFN_0332</name>
</gene>
<keyword evidence="6 10" id="KW-0812">Transmembrane</keyword>
<comment type="similarity">
    <text evidence="3 10">Belongs to the FliL family.</text>
</comment>
<dbReference type="EMBL" id="BASD01000018">
    <property type="protein sequence ID" value="GAD19201.1"/>
    <property type="molecule type" value="Genomic_DNA"/>
</dbReference>
<keyword evidence="4 10" id="KW-1003">Cell membrane</keyword>
<comment type="subcellular location">
    <subcellularLocation>
        <location evidence="2">Cell membrane</location>
        <topology evidence="2">Single-pass membrane protein</topology>
    </subcellularLocation>
</comment>
<dbReference type="PANTHER" id="PTHR35091">
    <property type="entry name" value="FLAGELLAR PROTEIN FLIL"/>
    <property type="match status" value="1"/>
</dbReference>
<proteinExistence type="inferred from homology"/>
<dbReference type="RefSeq" id="WP_023948400.1">
    <property type="nucleotide sequence ID" value="NZ_BASD01000018.1"/>
</dbReference>
<evidence type="ECO:0000313" key="11">
    <source>
        <dbReference type="EMBL" id="GAD19201.1"/>
    </source>
</evidence>
<keyword evidence="5 10" id="KW-0145">Chemotaxis</keyword>
<evidence type="ECO:0000256" key="1">
    <source>
        <dbReference type="ARBA" id="ARBA00002254"/>
    </source>
</evidence>
<sequence>MAEEEKDEQQESKKGNKSLLFIIIGVVVALIIIGVVVIMLLGGGSEEESPKDHGTQSATNKKAPLSSDAVSLMNVGPIYPLAEPFIINLASQGRDYYMQISISLALDSEKLQPEIEKKLDIIRNVIIDVFSTKTPEDMKTPKGRNKAVDEIRDRINEFLVDGNVTQVIYSNVIIQQG</sequence>
<comment type="caution">
    <text evidence="11">The sequence shown here is derived from an EMBL/GenBank/DDBJ whole genome shotgun (WGS) entry which is preliminary data.</text>
</comment>
<evidence type="ECO:0000313" key="12">
    <source>
        <dbReference type="Proteomes" id="UP000018143"/>
    </source>
</evidence>
<dbReference type="Proteomes" id="UP000018143">
    <property type="component" value="Unassembled WGS sequence"/>
</dbReference>
<evidence type="ECO:0000256" key="10">
    <source>
        <dbReference type="RuleBase" id="RU364125"/>
    </source>
</evidence>
<dbReference type="eggNOG" id="COG1580">
    <property type="taxonomic scope" value="Bacteria"/>
</dbReference>
<dbReference type="PANTHER" id="PTHR35091:SF2">
    <property type="entry name" value="FLAGELLAR PROTEIN FLIL"/>
    <property type="match status" value="1"/>
</dbReference>
<dbReference type="Pfam" id="PF03748">
    <property type="entry name" value="FliL"/>
    <property type="match status" value="1"/>
</dbReference>
<keyword evidence="7 10" id="KW-0283">Flagellar rotation</keyword>
<keyword evidence="11" id="KW-0966">Cell projection</keyword>
<reference evidence="11 12" key="1">
    <citation type="journal article" date="2013" name="Genome Announc.">
        <title>Draft Genome Sequence of Helicobacter fennelliae Strain MRY12-0050, Isolated from a Bacteremia Patient.</title>
        <authorList>
            <person name="Rimbara E."/>
            <person name="Matsui M."/>
            <person name="Mori S."/>
            <person name="Suzuki S."/>
            <person name="Suzuki M."/>
            <person name="Kim H."/>
            <person name="Sekizuka T."/>
            <person name="Kuroda M."/>
            <person name="Shibayama K."/>
        </authorList>
    </citation>
    <scope>NUCLEOTIDE SEQUENCE [LARGE SCALE GENOMIC DNA]</scope>
    <source>
        <strain evidence="11 12">MRY12-0050</strain>
    </source>
</reference>
<organism evidence="11 12">
    <name type="scientific">Helicobacter fennelliae MRY12-0050</name>
    <dbReference type="NCBI Taxonomy" id="1325130"/>
    <lineage>
        <taxon>Bacteria</taxon>
        <taxon>Pseudomonadati</taxon>
        <taxon>Campylobacterota</taxon>
        <taxon>Epsilonproteobacteria</taxon>
        <taxon>Campylobacterales</taxon>
        <taxon>Helicobacteraceae</taxon>
        <taxon>Helicobacter</taxon>
    </lineage>
</organism>
<dbReference type="OrthoDB" id="9799777at2"/>
<keyword evidence="11" id="KW-0282">Flagellum</keyword>